<accession>A0A422NPM6</accession>
<keyword evidence="2" id="KW-1185">Reference proteome</keyword>
<gene>
    <name evidence="1" type="ORF">TraAM80_03419</name>
</gene>
<dbReference type="AlphaFoldDB" id="A0A422NPM6"/>
<dbReference type="Proteomes" id="UP000283634">
    <property type="component" value="Unassembled WGS sequence"/>
</dbReference>
<organism evidence="1 2">
    <name type="scientific">Trypanosoma rangeli</name>
    <dbReference type="NCBI Taxonomy" id="5698"/>
    <lineage>
        <taxon>Eukaryota</taxon>
        <taxon>Discoba</taxon>
        <taxon>Euglenozoa</taxon>
        <taxon>Kinetoplastea</taxon>
        <taxon>Metakinetoplastina</taxon>
        <taxon>Trypanosomatida</taxon>
        <taxon>Trypanosomatidae</taxon>
        <taxon>Trypanosoma</taxon>
        <taxon>Herpetosoma</taxon>
    </lineage>
</organism>
<reference evidence="1 2" key="1">
    <citation type="journal article" date="2018" name="BMC Genomics">
        <title>Genomic comparison of Trypanosoma conorhini and Trypanosoma rangeli to Trypanosoma cruzi strains of high and low virulence.</title>
        <authorList>
            <person name="Bradwell K.R."/>
            <person name="Koparde V.N."/>
            <person name="Matveyev A.V."/>
            <person name="Serrano M.G."/>
            <person name="Alves J.M."/>
            <person name="Parikh H."/>
            <person name="Huang B."/>
            <person name="Lee V."/>
            <person name="Espinosa-Alvarez O."/>
            <person name="Ortiz P.A."/>
            <person name="Costa-Martins A.G."/>
            <person name="Teixeira M.M."/>
            <person name="Buck G.A."/>
        </authorList>
    </citation>
    <scope>NUCLEOTIDE SEQUENCE [LARGE SCALE GENOMIC DNA]</scope>
    <source>
        <strain evidence="1 2">AM80</strain>
    </source>
</reference>
<protein>
    <submittedName>
        <fullName evidence="1">Uncharacterized protein</fullName>
    </submittedName>
</protein>
<evidence type="ECO:0000313" key="1">
    <source>
        <dbReference type="EMBL" id="RNF07443.1"/>
    </source>
</evidence>
<sequence length="117" mass="13141">MRRRVVSADSKNPRGLKAAEMCLNLCVNCGDVFDASGICVRCGNTYREERATRACSFCEITYSQRAVSCVPYVIRQMQTRNHFFGVTMRVRGTITGRHRNATNAVPEGAELVALRHR</sequence>
<comment type="caution">
    <text evidence="1">The sequence shown here is derived from an EMBL/GenBank/DDBJ whole genome shotgun (WGS) entry which is preliminary data.</text>
</comment>
<evidence type="ECO:0000313" key="2">
    <source>
        <dbReference type="Proteomes" id="UP000283634"/>
    </source>
</evidence>
<dbReference type="EMBL" id="MKGL01000086">
    <property type="protein sequence ID" value="RNF07443.1"/>
    <property type="molecule type" value="Genomic_DNA"/>
</dbReference>
<proteinExistence type="predicted"/>
<dbReference type="GeneID" id="40327352"/>
<dbReference type="RefSeq" id="XP_029239828.1">
    <property type="nucleotide sequence ID" value="XM_029380391.1"/>
</dbReference>
<name>A0A422NPM6_TRYRA</name>